<dbReference type="InterPro" id="IPR018392">
    <property type="entry name" value="LysM"/>
</dbReference>
<proteinExistence type="inferred from homology"/>
<dbReference type="GO" id="GO:0004222">
    <property type="term" value="F:metalloendopeptidase activity"/>
    <property type="evidence" value="ECO:0007669"/>
    <property type="project" value="TreeGrafter"/>
</dbReference>
<gene>
    <name evidence="4" type="primary">nlpD</name>
    <name evidence="4" type="ORF">OCH7691_04329</name>
</gene>
<organism evidence="4 5">
    <name type="scientific">Oceanibacterium hippocampi</name>
    <dbReference type="NCBI Taxonomy" id="745714"/>
    <lineage>
        <taxon>Bacteria</taxon>
        <taxon>Pseudomonadati</taxon>
        <taxon>Pseudomonadota</taxon>
        <taxon>Alphaproteobacteria</taxon>
        <taxon>Sneathiellales</taxon>
        <taxon>Sneathiellaceae</taxon>
        <taxon>Oceanibacterium</taxon>
    </lineage>
</organism>
<dbReference type="Gene3D" id="2.70.70.10">
    <property type="entry name" value="Glucose Permease (Domain IIA)"/>
    <property type="match status" value="1"/>
</dbReference>
<dbReference type="SUPFAM" id="SSF51261">
    <property type="entry name" value="Duplicated hybrid motif"/>
    <property type="match status" value="1"/>
</dbReference>
<feature type="domain" description="LysM" evidence="3">
    <location>
        <begin position="163"/>
        <end position="207"/>
    </location>
</feature>
<feature type="chain" id="PRO_5012509148" evidence="2">
    <location>
        <begin position="29"/>
        <end position="440"/>
    </location>
</feature>
<reference evidence="4 5" key="1">
    <citation type="submission" date="2017-03" db="EMBL/GenBank/DDBJ databases">
        <authorList>
            <person name="Afonso C.L."/>
            <person name="Miller P.J."/>
            <person name="Scott M.A."/>
            <person name="Spackman E."/>
            <person name="Goraichik I."/>
            <person name="Dimitrov K.M."/>
            <person name="Suarez D.L."/>
            <person name="Swayne D.E."/>
        </authorList>
    </citation>
    <scope>NUCLEOTIDE SEQUENCE [LARGE SCALE GENOMIC DNA]</scope>
    <source>
        <strain evidence="4 5">CECT 7691</strain>
    </source>
</reference>
<dbReference type="Pfam" id="PF01551">
    <property type="entry name" value="Peptidase_M23"/>
    <property type="match status" value="1"/>
</dbReference>
<name>A0A1Y5U2R6_9PROT</name>
<dbReference type="SUPFAM" id="SSF54106">
    <property type="entry name" value="LysM domain"/>
    <property type="match status" value="2"/>
</dbReference>
<dbReference type="Proteomes" id="UP000193200">
    <property type="component" value="Unassembled WGS sequence"/>
</dbReference>
<dbReference type="AlphaFoldDB" id="A0A1Y5U2R6"/>
<sequence>MIQAIRPFRLTIIAGLALLVSGCASNFAAPVIFRDAPAPVARGGTTLAVRTASVNAESGAYSAPEPARRNLPPAVEVRELDAGSGTSGVFQTASALPSGTAGAMMTAPAAAPNSRVVRVRAGDTLGAIAADAGVPVAVIASGNNLRPPYILRVGQELTIPVLRRHVVRPGETLYAISRVYGVELRELAALNGLAEPYRLAAGNRLSVPAPAGQIQPIAPAAPAREVQVASLSGMPGGTDVAELPAPDGGAVSREPVPGPALAALPTAAGMSSTTDPVPLPVVKPVAQAPAKALRAPADPAVIEAALRSPPPLSARRFAWPVQGKVISRYGAKKNGLHNDGINISADAGTPILAAENGVVAYSGNEIRGFGNMLLIRHADGYTTAYAHAGELLVNRGDRVTRGQVIGRVGATGSVSRPQLHFEVRKGVTAVDPAAILDRSS</sequence>
<dbReference type="PANTHER" id="PTHR21666:SF263">
    <property type="entry name" value="MUREIN HYDROLASE ACTIVATOR NLPD"/>
    <property type="match status" value="1"/>
</dbReference>
<accession>A0A1Y5U2R6</accession>
<feature type="signal peptide" evidence="2">
    <location>
        <begin position="1"/>
        <end position="28"/>
    </location>
</feature>
<dbReference type="SMART" id="SM00257">
    <property type="entry name" value="LysM"/>
    <property type="match status" value="2"/>
</dbReference>
<keyword evidence="2" id="KW-0732">Signal</keyword>
<dbReference type="InterPro" id="IPR016047">
    <property type="entry name" value="M23ase_b-sheet_dom"/>
</dbReference>
<protein>
    <submittedName>
        <fullName evidence="4">Murein hydrolase activator NlpD</fullName>
    </submittedName>
</protein>
<dbReference type="RefSeq" id="WP_085885661.1">
    <property type="nucleotide sequence ID" value="NZ_FWFR01000006.1"/>
</dbReference>
<keyword evidence="5" id="KW-1185">Reference proteome</keyword>
<dbReference type="PANTHER" id="PTHR21666">
    <property type="entry name" value="PEPTIDASE-RELATED"/>
    <property type="match status" value="1"/>
</dbReference>
<dbReference type="InterPro" id="IPR050570">
    <property type="entry name" value="Cell_wall_metabolism_enzyme"/>
</dbReference>
<evidence type="ECO:0000256" key="1">
    <source>
        <dbReference type="ARBA" id="ARBA00038420"/>
    </source>
</evidence>
<comment type="similarity">
    <text evidence="1">Belongs to the E.coli NlpD/Haemophilus LppB family.</text>
</comment>
<evidence type="ECO:0000313" key="5">
    <source>
        <dbReference type="Proteomes" id="UP000193200"/>
    </source>
</evidence>
<dbReference type="CDD" id="cd12797">
    <property type="entry name" value="M23_peptidase"/>
    <property type="match status" value="1"/>
</dbReference>
<dbReference type="PROSITE" id="PS51257">
    <property type="entry name" value="PROKAR_LIPOPROTEIN"/>
    <property type="match status" value="1"/>
</dbReference>
<dbReference type="EMBL" id="FWFR01000006">
    <property type="protein sequence ID" value="SLN77200.1"/>
    <property type="molecule type" value="Genomic_DNA"/>
</dbReference>
<keyword evidence="4" id="KW-0378">Hydrolase</keyword>
<dbReference type="CDD" id="cd00118">
    <property type="entry name" value="LysM"/>
    <property type="match status" value="2"/>
</dbReference>
<dbReference type="InterPro" id="IPR011055">
    <property type="entry name" value="Dup_hybrid_motif"/>
</dbReference>
<dbReference type="InParanoid" id="A0A1Y5U2R6"/>
<dbReference type="PROSITE" id="PS51782">
    <property type="entry name" value="LYSM"/>
    <property type="match status" value="2"/>
</dbReference>
<dbReference type="Pfam" id="PF01476">
    <property type="entry name" value="LysM"/>
    <property type="match status" value="2"/>
</dbReference>
<dbReference type="Gene3D" id="3.10.350.10">
    <property type="entry name" value="LysM domain"/>
    <property type="match status" value="2"/>
</dbReference>
<evidence type="ECO:0000313" key="4">
    <source>
        <dbReference type="EMBL" id="SLN77200.1"/>
    </source>
</evidence>
<feature type="domain" description="LysM" evidence="3">
    <location>
        <begin position="115"/>
        <end position="159"/>
    </location>
</feature>
<evidence type="ECO:0000259" key="3">
    <source>
        <dbReference type="PROSITE" id="PS51782"/>
    </source>
</evidence>
<evidence type="ECO:0000256" key="2">
    <source>
        <dbReference type="SAM" id="SignalP"/>
    </source>
</evidence>
<dbReference type="OrthoDB" id="9795421at2"/>
<dbReference type="InterPro" id="IPR036779">
    <property type="entry name" value="LysM_dom_sf"/>
</dbReference>